<comment type="caution">
    <text evidence="1">The sequence shown here is derived from an EMBL/GenBank/DDBJ whole genome shotgun (WGS) entry which is preliminary data.</text>
</comment>
<dbReference type="EMBL" id="JBHTMB010000287">
    <property type="protein sequence ID" value="MFD1237391.1"/>
    <property type="molecule type" value="Genomic_DNA"/>
</dbReference>
<accession>A0ABW3VQI2</accession>
<evidence type="ECO:0000313" key="1">
    <source>
        <dbReference type="EMBL" id="MFD1237391.1"/>
    </source>
</evidence>
<gene>
    <name evidence="1" type="ORF">ACFQ34_29260</name>
</gene>
<keyword evidence="2" id="KW-1185">Reference proteome</keyword>
<dbReference type="PROSITE" id="PS51257">
    <property type="entry name" value="PROKAR_LIPOPROTEIN"/>
    <property type="match status" value="1"/>
</dbReference>
<reference evidence="2" key="1">
    <citation type="journal article" date="2019" name="Int. J. Syst. Evol. Microbiol.">
        <title>The Global Catalogue of Microorganisms (GCM) 10K type strain sequencing project: providing services to taxonomists for standard genome sequencing and annotation.</title>
        <authorList>
            <consortium name="The Broad Institute Genomics Platform"/>
            <consortium name="The Broad Institute Genome Sequencing Center for Infectious Disease"/>
            <person name="Wu L."/>
            <person name="Ma J."/>
        </authorList>
    </citation>
    <scope>NUCLEOTIDE SEQUENCE [LARGE SCALE GENOMIC DNA]</scope>
    <source>
        <strain evidence="2">CCUG 49018</strain>
    </source>
</reference>
<organism evidence="1 2">
    <name type="scientific">Pseudonocardia benzenivorans</name>
    <dbReference type="NCBI Taxonomy" id="228005"/>
    <lineage>
        <taxon>Bacteria</taxon>
        <taxon>Bacillati</taxon>
        <taxon>Actinomycetota</taxon>
        <taxon>Actinomycetes</taxon>
        <taxon>Pseudonocardiales</taxon>
        <taxon>Pseudonocardiaceae</taxon>
        <taxon>Pseudonocardia</taxon>
    </lineage>
</organism>
<evidence type="ECO:0000313" key="2">
    <source>
        <dbReference type="Proteomes" id="UP001597182"/>
    </source>
</evidence>
<name>A0ABW3VQI2_9PSEU</name>
<proteinExistence type="predicted"/>
<sequence length="84" mass="8659">MRKALIGAALGGAVLLSGCGGPTGEEIAVVCESMSQAAKFGGYIDPVTVAHNVLTEDYGLSGSEATETIRTVVQNECPQYRGQL</sequence>
<evidence type="ECO:0008006" key="3">
    <source>
        <dbReference type="Google" id="ProtNLM"/>
    </source>
</evidence>
<dbReference type="Proteomes" id="UP001597182">
    <property type="component" value="Unassembled WGS sequence"/>
</dbReference>
<protein>
    <recommendedName>
        <fullName evidence="3">DUF732 domain-containing protein</fullName>
    </recommendedName>
</protein>
<dbReference type="RefSeq" id="WP_379653283.1">
    <property type="nucleotide sequence ID" value="NZ_JBHTMB010000287.1"/>
</dbReference>